<dbReference type="GO" id="GO:0003989">
    <property type="term" value="F:acetyl-CoA carboxylase activity"/>
    <property type="evidence" value="ECO:0007669"/>
    <property type="project" value="InterPro"/>
</dbReference>
<evidence type="ECO:0000259" key="2">
    <source>
        <dbReference type="PROSITE" id="PS50989"/>
    </source>
</evidence>
<dbReference type="PANTHER" id="PTHR43842:SF2">
    <property type="entry name" value="PROPIONYL-COA CARBOXYLASE BETA CHAIN, MITOCHONDRIAL"/>
    <property type="match status" value="1"/>
</dbReference>
<dbReference type="AlphaFoldDB" id="A0A087AG85"/>
<organism evidence="3 4">
    <name type="scientific">Bifidobacterium choerinum</name>
    <dbReference type="NCBI Taxonomy" id="35760"/>
    <lineage>
        <taxon>Bacteria</taxon>
        <taxon>Bacillati</taxon>
        <taxon>Actinomycetota</taxon>
        <taxon>Actinomycetes</taxon>
        <taxon>Bifidobacteriales</taxon>
        <taxon>Bifidobacteriaceae</taxon>
        <taxon>Bifidobacterium</taxon>
    </lineage>
</organism>
<dbReference type="Proteomes" id="UP000028995">
    <property type="component" value="Unassembled WGS sequence"/>
</dbReference>
<dbReference type="SUPFAM" id="SSF52096">
    <property type="entry name" value="ClpP/crotonase"/>
    <property type="match status" value="2"/>
</dbReference>
<dbReference type="RefSeq" id="WP_024541038.1">
    <property type="nucleotide sequence ID" value="NZ_JGYU01000003.1"/>
</dbReference>
<keyword evidence="3" id="KW-0436">Ligase</keyword>
<dbReference type="Gene3D" id="3.90.226.10">
    <property type="entry name" value="2-enoyl-CoA Hydratase, Chain A, domain 1"/>
    <property type="match status" value="2"/>
</dbReference>
<sequence length="556" mass="59079">MSDITESPALQALVADGTLDDAVAAAVDTPRAATEGDAMGGERQPIRPSVLKAAQLARDAEAHARDRQHVKGKLTARERLDLLLDTGTFEEIGRFSGGDINAGHAGAAVITGFGEVHGRRVAVYAQDFSVRGGTLGVAEGRKICRLMDQALTLRIPIVALIDSGGARIQEGVAALTQYGRIFRKTCDASGAVPQISLILGPCAGGAVYCPALTDLIVMTRENSNMFVTGPDVIKAATGESISMDDLGGGAVHSTMSGVAHYLGADEADAIDYARTVLAYLPSNADEQPPTYMYMATRADREVARRLASIVPDNDRQPYDVLDVIRCVVDYGEFVQVHELFAPSAVVGFACIDGHPVGIVANQPNVNAGGLDVDSSEKVARFVRLCDAFNLPVVTLVDTPGYKPGAEQEHAGIIRRGAKVIYAYANAQVPLVTIVLRKAYGGAYIVMGSKSIGADLNYAWPAAQIAVLGATGAVNIIHRKDLQKAKDAGADVDAVRAKYAAEYERTTVNANLSMETGQIDAMIDPEQTRDTLIEGLRLLRGKRRARRAGRHHGNQPL</sequence>
<dbReference type="STRING" id="35760.BCHO_0946"/>
<dbReference type="eggNOG" id="COG4799">
    <property type="taxonomic scope" value="Bacteria"/>
</dbReference>
<dbReference type="GO" id="GO:0006633">
    <property type="term" value="P:fatty acid biosynthetic process"/>
    <property type="evidence" value="ECO:0007669"/>
    <property type="project" value="InterPro"/>
</dbReference>
<protein>
    <submittedName>
        <fullName evidence="3">Methylmalonyl-CoA carboxyltransferase</fullName>
        <ecNumber evidence="3">6.4.1.3</ecNumber>
    </submittedName>
</protein>
<dbReference type="GO" id="GO:0009317">
    <property type="term" value="C:acetyl-CoA carboxylase complex"/>
    <property type="evidence" value="ECO:0007669"/>
    <property type="project" value="InterPro"/>
</dbReference>
<dbReference type="InterPro" id="IPR034733">
    <property type="entry name" value="AcCoA_carboxyl_beta"/>
</dbReference>
<evidence type="ECO:0000313" key="4">
    <source>
        <dbReference type="Proteomes" id="UP000028995"/>
    </source>
</evidence>
<dbReference type="InterPro" id="IPR000438">
    <property type="entry name" value="Acetyl_CoA_COase_Trfase_b_su"/>
</dbReference>
<proteinExistence type="predicted"/>
<dbReference type="PROSITE" id="PS50989">
    <property type="entry name" value="COA_CT_CTER"/>
    <property type="match status" value="1"/>
</dbReference>
<accession>A0A087AG85</accession>
<dbReference type="Pfam" id="PF01039">
    <property type="entry name" value="Carboxyl_trans"/>
    <property type="match status" value="1"/>
</dbReference>
<comment type="caution">
    <text evidence="3">The sequence shown here is derived from an EMBL/GenBank/DDBJ whole genome shotgun (WGS) entry which is preliminary data.</text>
</comment>
<dbReference type="EMBL" id="JGYU01000003">
    <property type="protein sequence ID" value="KFI57785.1"/>
    <property type="molecule type" value="Genomic_DNA"/>
</dbReference>
<reference evidence="3 4" key="1">
    <citation type="submission" date="2014-03" db="EMBL/GenBank/DDBJ databases">
        <title>Genomics of Bifidobacteria.</title>
        <authorList>
            <person name="Ventura M."/>
            <person name="Milani C."/>
            <person name="Lugli G.A."/>
        </authorList>
    </citation>
    <scope>NUCLEOTIDE SEQUENCE [LARGE SCALE GENOMIC DNA]</scope>
    <source>
        <strain evidence="3 4">LMG 10510</strain>
    </source>
</reference>
<dbReference type="InterPro" id="IPR011763">
    <property type="entry name" value="COA_CT_C"/>
</dbReference>
<keyword evidence="3" id="KW-0808">Transferase</keyword>
<evidence type="ECO:0000313" key="3">
    <source>
        <dbReference type="EMBL" id="KFI57785.1"/>
    </source>
</evidence>
<name>A0A087AG85_9BIFI</name>
<dbReference type="InterPro" id="IPR051047">
    <property type="entry name" value="AccD/PCCB"/>
</dbReference>
<evidence type="ECO:0000259" key="1">
    <source>
        <dbReference type="PROSITE" id="PS50980"/>
    </source>
</evidence>
<dbReference type="PANTHER" id="PTHR43842">
    <property type="entry name" value="PROPIONYL-COA CARBOXYLASE BETA CHAIN"/>
    <property type="match status" value="1"/>
</dbReference>
<dbReference type="OrthoDB" id="9803706at2"/>
<dbReference type="InterPro" id="IPR029045">
    <property type="entry name" value="ClpP/crotonase-like_dom_sf"/>
</dbReference>
<keyword evidence="4" id="KW-1185">Reference proteome</keyword>
<dbReference type="PRINTS" id="PR01070">
    <property type="entry name" value="ACCCTRFRASEB"/>
</dbReference>
<feature type="domain" description="CoA carboxyltransferase C-terminal" evidence="2">
    <location>
        <begin position="297"/>
        <end position="556"/>
    </location>
</feature>
<feature type="domain" description="CoA carboxyltransferase N-terminal" evidence="1">
    <location>
        <begin position="40"/>
        <end position="292"/>
    </location>
</feature>
<dbReference type="GO" id="GO:0016740">
    <property type="term" value="F:transferase activity"/>
    <property type="evidence" value="ECO:0007669"/>
    <property type="project" value="UniProtKB-KW"/>
</dbReference>
<dbReference type="InterPro" id="IPR011762">
    <property type="entry name" value="COA_CT_N"/>
</dbReference>
<dbReference type="GO" id="GO:0004658">
    <property type="term" value="F:propionyl-CoA carboxylase activity"/>
    <property type="evidence" value="ECO:0007669"/>
    <property type="project" value="UniProtKB-EC"/>
</dbReference>
<dbReference type="PROSITE" id="PS50980">
    <property type="entry name" value="COA_CT_NTER"/>
    <property type="match status" value="1"/>
</dbReference>
<gene>
    <name evidence="3" type="ORF">BCHO_0946</name>
</gene>
<dbReference type="EC" id="6.4.1.3" evidence="3"/>